<evidence type="ECO:0008006" key="4">
    <source>
        <dbReference type="Google" id="ProtNLM"/>
    </source>
</evidence>
<dbReference type="SUPFAM" id="SSF63825">
    <property type="entry name" value="YWTD domain"/>
    <property type="match status" value="1"/>
</dbReference>
<evidence type="ECO:0000313" key="2">
    <source>
        <dbReference type="EMBL" id="AKU17746.1"/>
    </source>
</evidence>
<reference evidence="2 3" key="1">
    <citation type="submission" date="2015-03" db="EMBL/GenBank/DDBJ databases">
        <title>Luteipulveratus halotolerans sp. nov., a novel actinobacterium (Dermacoccaceae) from Sarawak, Malaysia.</title>
        <authorList>
            <person name="Juboi H."/>
            <person name="Basik A."/>
            <person name="Shamsul S.S."/>
            <person name="Arnold P."/>
            <person name="Schmitt E.K."/>
            <person name="Sanglier J.-J."/>
            <person name="Yeo T."/>
        </authorList>
    </citation>
    <scope>NUCLEOTIDE SEQUENCE [LARGE SCALE GENOMIC DNA]</scope>
    <source>
        <strain evidence="2 3">MN07-A0370</strain>
    </source>
</reference>
<sequence length="336" mass="36079">MTKTRRVLTITTAAALAAGSATVATTSHADAASKCATSTSSGPSFYPGPMASKTYNAHFGQGPKMPWLDTHTPQGLGTWANWDGSSHDLLVMSSYRSGHDSYLTGIDAKTGKRVGTVKIAESHVGGVAIVKGWAFVSGARSHDEKKPTIRKYKLSDLRKAMKTKGTPFLKQTGDARIVRASSFLAPQDGYLWAGKFNYDKNDDMRRYKVGSDGSLTATGETWEVPKKTQGLIVTSGHFIFSTASTTKNRANVYVVKRGHRTLSKAQVKCFRAPSMAEGLTVSEGKVFLAFESGSHQYRGKARNPVANLHRADLSDLTSLVSDVRRGGGGDVRRGGA</sequence>
<proteinExistence type="predicted"/>
<dbReference type="KEGG" id="lmoi:VV02_20995"/>
<name>A0A0K1JM13_9MICO</name>
<accession>A0A0K1JM13</accession>
<evidence type="ECO:0000256" key="1">
    <source>
        <dbReference type="SAM" id="SignalP"/>
    </source>
</evidence>
<dbReference type="InterPro" id="IPR006311">
    <property type="entry name" value="TAT_signal"/>
</dbReference>
<dbReference type="PROSITE" id="PS51318">
    <property type="entry name" value="TAT"/>
    <property type="match status" value="1"/>
</dbReference>
<dbReference type="EMBL" id="CP011112">
    <property type="protein sequence ID" value="AKU17746.1"/>
    <property type="molecule type" value="Genomic_DNA"/>
</dbReference>
<dbReference type="OrthoDB" id="4537321at2"/>
<dbReference type="STRING" id="571913.VV02_20995"/>
<feature type="signal peptide" evidence="1">
    <location>
        <begin position="1"/>
        <end position="29"/>
    </location>
</feature>
<keyword evidence="3" id="KW-1185">Reference proteome</keyword>
<dbReference type="AlphaFoldDB" id="A0A0K1JM13"/>
<dbReference type="Proteomes" id="UP000066480">
    <property type="component" value="Chromosome"/>
</dbReference>
<organism evidence="2 3">
    <name type="scientific">Luteipulveratus mongoliensis</name>
    <dbReference type="NCBI Taxonomy" id="571913"/>
    <lineage>
        <taxon>Bacteria</taxon>
        <taxon>Bacillati</taxon>
        <taxon>Actinomycetota</taxon>
        <taxon>Actinomycetes</taxon>
        <taxon>Micrococcales</taxon>
        <taxon>Dermacoccaceae</taxon>
        <taxon>Luteipulveratus</taxon>
    </lineage>
</organism>
<feature type="chain" id="PRO_5038486456" description="Lipoprotein" evidence="1">
    <location>
        <begin position="30"/>
        <end position="336"/>
    </location>
</feature>
<dbReference type="RefSeq" id="WP_052594724.1">
    <property type="nucleotide sequence ID" value="NZ_CP011112.1"/>
</dbReference>
<keyword evidence="1" id="KW-0732">Signal</keyword>
<protein>
    <recommendedName>
        <fullName evidence="4">Lipoprotein</fullName>
    </recommendedName>
</protein>
<evidence type="ECO:0000313" key="3">
    <source>
        <dbReference type="Proteomes" id="UP000066480"/>
    </source>
</evidence>
<gene>
    <name evidence="2" type="ORF">VV02_20995</name>
</gene>